<organism evidence="1 2">
    <name type="scientific">Legionella lytica</name>
    <dbReference type="NCBI Taxonomy" id="96232"/>
    <lineage>
        <taxon>Bacteria</taxon>
        <taxon>Pseudomonadati</taxon>
        <taxon>Pseudomonadota</taxon>
        <taxon>Gammaproteobacteria</taxon>
        <taxon>Legionellales</taxon>
        <taxon>Legionellaceae</taxon>
        <taxon>Legionella</taxon>
    </lineage>
</organism>
<dbReference type="RefSeq" id="WP_400188571.1">
    <property type="nucleotide sequence ID" value="NZ_JBGORX010000009.1"/>
</dbReference>
<keyword evidence="2" id="KW-1185">Reference proteome</keyword>
<protein>
    <recommendedName>
        <fullName evidence="3">Dot/Icm secretion system substrate</fullName>
    </recommendedName>
</protein>
<evidence type="ECO:0008006" key="3">
    <source>
        <dbReference type="Google" id="ProtNLM"/>
    </source>
</evidence>
<gene>
    <name evidence="1" type="ORF">ACD661_14410</name>
</gene>
<accession>A0ABW8DAM0</accession>
<dbReference type="EMBL" id="JBGORX010000009">
    <property type="protein sequence ID" value="MFJ1269754.1"/>
    <property type="molecule type" value="Genomic_DNA"/>
</dbReference>
<reference evidence="1 2" key="1">
    <citation type="submission" date="2024-08" db="EMBL/GenBank/DDBJ databases">
        <title>Draft Genome Sequence of Legionella lytica strain DSB2004, Isolated From a Fire Sprinkler System.</title>
        <authorList>
            <person name="Everhart A.D."/>
            <person name="Kidane D.T."/>
            <person name="Farone A.L."/>
            <person name="Farone M.B."/>
        </authorList>
    </citation>
    <scope>NUCLEOTIDE SEQUENCE [LARGE SCALE GENOMIC DNA]</scope>
    <source>
        <strain evidence="1 2">DSB2004</strain>
    </source>
</reference>
<dbReference type="Proteomes" id="UP001615550">
    <property type="component" value="Unassembled WGS sequence"/>
</dbReference>
<evidence type="ECO:0000313" key="2">
    <source>
        <dbReference type="Proteomes" id="UP001615550"/>
    </source>
</evidence>
<name>A0ABW8DAM0_9GAMM</name>
<sequence>MANKYVSSGDFAALVNQLQQSPEDPYLKQKVVKYLPSMQELAKKNPLALYHLAHVFPEKSSQHRNMILKSAERGCTNAMLAACKFLAESNRPEDQQKAKSFLVEIERSQDSFIMKHSKELVEEHPHLATNTTVQSGVVSNAATAHHRFFAKAENNALDVVLERQNRYQP</sequence>
<proteinExistence type="predicted"/>
<evidence type="ECO:0000313" key="1">
    <source>
        <dbReference type="EMBL" id="MFJ1269754.1"/>
    </source>
</evidence>
<comment type="caution">
    <text evidence="1">The sequence shown here is derived from an EMBL/GenBank/DDBJ whole genome shotgun (WGS) entry which is preliminary data.</text>
</comment>